<dbReference type="Proteomes" id="UP000095300">
    <property type="component" value="Unassembled WGS sequence"/>
</dbReference>
<feature type="transmembrane region" description="Helical" evidence="2">
    <location>
        <begin position="140"/>
        <end position="161"/>
    </location>
</feature>
<dbReference type="Gene3D" id="1.20.1250.20">
    <property type="entry name" value="MFS general substrate transporter like domains"/>
    <property type="match status" value="1"/>
</dbReference>
<dbReference type="AlphaFoldDB" id="A0A1I8Q6B1"/>
<dbReference type="VEuPathDB" id="VectorBase:SCAU014297"/>
<feature type="transmembrane region" description="Helical" evidence="2">
    <location>
        <begin position="84"/>
        <end position="102"/>
    </location>
</feature>
<dbReference type="InterPro" id="IPR036259">
    <property type="entry name" value="MFS_trans_sf"/>
</dbReference>
<dbReference type="KEGG" id="scac:106095860"/>
<comment type="subcellular location">
    <subcellularLocation>
        <location evidence="1">Membrane</location>
        <topology evidence="1">Multi-pass membrane protein</topology>
    </subcellularLocation>
</comment>
<feature type="transmembrane region" description="Helical" evidence="2">
    <location>
        <begin position="167"/>
        <end position="190"/>
    </location>
</feature>
<feature type="transmembrane region" description="Helical" evidence="2">
    <location>
        <begin position="424"/>
        <end position="446"/>
    </location>
</feature>
<accession>A0A1I8Q6B1</accession>
<feature type="transmembrane region" description="Helical" evidence="2">
    <location>
        <begin position="398"/>
        <end position="418"/>
    </location>
</feature>
<feature type="domain" description="Major facilitator superfamily (MFS) profile" evidence="3">
    <location>
        <begin position="17"/>
        <end position="516"/>
    </location>
</feature>
<dbReference type="EnsemblMetazoa" id="SCAU014297-RA">
    <property type="protein sequence ID" value="SCAU014297-PA"/>
    <property type="gene ID" value="SCAU014297"/>
</dbReference>
<dbReference type="PANTHER" id="PTHR11360:SF309">
    <property type="entry name" value="MONOCARBOXYLATE TRANSPORTER 7-LIKE PROTEIN"/>
    <property type="match status" value="1"/>
</dbReference>
<keyword evidence="2" id="KW-1133">Transmembrane helix</keyword>
<keyword evidence="5" id="KW-1185">Reference proteome</keyword>
<feature type="transmembrane region" description="Helical" evidence="2">
    <location>
        <begin position="486"/>
        <end position="511"/>
    </location>
</feature>
<evidence type="ECO:0000259" key="3">
    <source>
        <dbReference type="PROSITE" id="PS50850"/>
    </source>
</evidence>
<name>A0A1I8Q6B1_STOCA</name>
<gene>
    <name evidence="4" type="primary">106095860</name>
</gene>
<dbReference type="OrthoDB" id="6499973at2759"/>
<dbReference type="InterPro" id="IPR011701">
    <property type="entry name" value="MFS"/>
</dbReference>
<feature type="transmembrane region" description="Helical" evidence="2">
    <location>
        <begin position="370"/>
        <end position="391"/>
    </location>
</feature>
<feature type="transmembrane region" description="Helical" evidence="2">
    <location>
        <begin position="108"/>
        <end position="128"/>
    </location>
</feature>
<feature type="transmembrane region" description="Helical" evidence="2">
    <location>
        <begin position="12"/>
        <end position="33"/>
    </location>
</feature>
<sequence length="527" mass="58894">MKTATRLEPPDGGWGILICIGMAMPFVSGLAALPSFGLVFGDFLKSIGAETSAIGFITSAFFCAFSFAGLFSGSLFIRFGVRNVGLFGGILYFLGCLFQIFITSTWGLIFAFSLVQGIGFGLIVPTSYTTFNNYFVKKRVMWMSFSQSLIGLGSMFYPVLMQKLIEWYGFRGCLSVLAAINSHAVLGMLLMQPVEWHMREVPCEDEELQHLDRKNAAKPEQCLDSTKAVMQNDDDKNHLSVRRTSSRKHSLQMGEKIPSRCSSITSLGNWSGPIVVSDASPEMINIIGSRRPSTAVSVTGQTRPGEPEADNRSKWQVIVDFLDLTLLKKPIYVNIVLGISFALYSDIAFFTLQPLYMFELGFNKPDTASIIAIGAAADLGSRIFLAFLAVFIQMPSRYIYLAGSFFTVLSRFVFLYVADFQGMAAITAVMGFLRTWIHVPMPLIFAEYLPKERFATGYGLFMFLQGNIMFAIGPVVGWLRDKTQDYILTFHCLNFFMGLCAFPWILEIIFLKFRRRSKLNTVAESRQ</sequence>
<dbReference type="GO" id="GO:0008028">
    <property type="term" value="F:monocarboxylic acid transmembrane transporter activity"/>
    <property type="evidence" value="ECO:0007669"/>
    <property type="project" value="TreeGrafter"/>
</dbReference>
<dbReference type="PANTHER" id="PTHR11360">
    <property type="entry name" value="MONOCARBOXYLATE TRANSPORTER"/>
    <property type="match status" value="1"/>
</dbReference>
<organism evidence="4 5">
    <name type="scientific">Stomoxys calcitrans</name>
    <name type="common">Stable fly</name>
    <name type="synonym">Conops calcitrans</name>
    <dbReference type="NCBI Taxonomy" id="35570"/>
    <lineage>
        <taxon>Eukaryota</taxon>
        <taxon>Metazoa</taxon>
        <taxon>Ecdysozoa</taxon>
        <taxon>Arthropoda</taxon>
        <taxon>Hexapoda</taxon>
        <taxon>Insecta</taxon>
        <taxon>Pterygota</taxon>
        <taxon>Neoptera</taxon>
        <taxon>Endopterygota</taxon>
        <taxon>Diptera</taxon>
        <taxon>Brachycera</taxon>
        <taxon>Muscomorpha</taxon>
        <taxon>Muscoidea</taxon>
        <taxon>Muscidae</taxon>
        <taxon>Stomoxys</taxon>
    </lineage>
</organism>
<feature type="transmembrane region" description="Helical" evidence="2">
    <location>
        <begin position="458"/>
        <end position="480"/>
    </location>
</feature>
<proteinExistence type="predicted"/>
<feature type="transmembrane region" description="Helical" evidence="2">
    <location>
        <begin position="53"/>
        <end position="77"/>
    </location>
</feature>
<keyword evidence="2" id="KW-0472">Membrane</keyword>
<dbReference type="Pfam" id="PF07690">
    <property type="entry name" value="MFS_1"/>
    <property type="match status" value="1"/>
</dbReference>
<reference evidence="4" key="1">
    <citation type="submission" date="2020-05" db="UniProtKB">
        <authorList>
            <consortium name="EnsemblMetazoa"/>
        </authorList>
    </citation>
    <scope>IDENTIFICATION</scope>
    <source>
        <strain evidence="4">USDA</strain>
    </source>
</reference>
<evidence type="ECO:0000256" key="1">
    <source>
        <dbReference type="ARBA" id="ARBA00004141"/>
    </source>
</evidence>
<dbReference type="GO" id="GO:0016020">
    <property type="term" value="C:membrane"/>
    <property type="evidence" value="ECO:0007669"/>
    <property type="project" value="UniProtKB-SubCell"/>
</dbReference>
<evidence type="ECO:0000313" key="5">
    <source>
        <dbReference type="Proteomes" id="UP000095300"/>
    </source>
</evidence>
<evidence type="ECO:0000256" key="2">
    <source>
        <dbReference type="SAM" id="Phobius"/>
    </source>
</evidence>
<keyword evidence="2" id="KW-0812">Transmembrane</keyword>
<dbReference type="SUPFAM" id="SSF103473">
    <property type="entry name" value="MFS general substrate transporter"/>
    <property type="match status" value="1"/>
</dbReference>
<evidence type="ECO:0000313" key="4">
    <source>
        <dbReference type="EnsemblMetazoa" id="SCAU014297-PA"/>
    </source>
</evidence>
<feature type="transmembrane region" description="Helical" evidence="2">
    <location>
        <begin position="331"/>
        <end position="350"/>
    </location>
</feature>
<dbReference type="CDD" id="cd17352">
    <property type="entry name" value="MFS_MCT_SLC16"/>
    <property type="match status" value="1"/>
</dbReference>
<dbReference type="InterPro" id="IPR020846">
    <property type="entry name" value="MFS_dom"/>
</dbReference>
<dbReference type="InterPro" id="IPR050327">
    <property type="entry name" value="Proton-linked_MCT"/>
</dbReference>
<protein>
    <recommendedName>
        <fullName evidence="3">Major facilitator superfamily (MFS) profile domain-containing protein</fullName>
    </recommendedName>
</protein>
<dbReference type="PROSITE" id="PS50850">
    <property type="entry name" value="MFS"/>
    <property type="match status" value="1"/>
</dbReference>